<organism evidence="2 3">
    <name type="scientific">Caerostris extrusa</name>
    <name type="common">Bark spider</name>
    <name type="synonym">Caerostris bankana</name>
    <dbReference type="NCBI Taxonomy" id="172846"/>
    <lineage>
        <taxon>Eukaryota</taxon>
        <taxon>Metazoa</taxon>
        <taxon>Ecdysozoa</taxon>
        <taxon>Arthropoda</taxon>
        <taxon>Chelicerata</taxon>
        <taxon>Arachnida</taxon>
        <taxon>Araneae</taxon>
        <taxon>Araneomorphae</taxon>
        <taxon>Entelegynae</taxon>
        <taxon>Araneoidea</taxon>
        <taxon>Araneidae</taxon>
        <taxon>Caerostris</taxon>
    </lineage>
</organism>
<dbReference type="AlphaFoldDB" id="A0AAV4UEA9"/>
<gene>
    <name evidence="2" type="ORF">CEXT_648111</name>
</gene>
<evidence type="ECO:0000313" key="2">
    <source>
        <dbReference type="EMBL" id="GIY55875.1"/>
    </source>
</evidence>
<feature type="transmembrane region" description="Helical" evidence="1">
    <location>
        <begin position="21"/>
        <end position="41"/>
    </location>
</feature>
<feature type="non-terminal residue" evidence="2">
    <location>
        <position position="1"/>
    </location>
</feature>
<keyword evidence="1" id="KW-1133">Transmembrane helix</keyword>
<evidence type="ECO:0000313" key="3">
    <source>
        <dbReference type="Proteomes" id="UP001054945"/>
    </source>
</evidence>
<comment type="caution">
    <text evidence="2">The sequence shown here is derived from an EMBL/GenBank/DDBJ whole genome shotgun (WGS) entry which is preliminary data.</text>
</comment>
<name>A0AAV4UEA9_CAEEX</name>
<keyword evidence="3" id="KW-1185">Reference proteome</keyword>
<keyword evidence="1" id="KW-0472">Membrane</keyword>
<dbReference type="EMBL" id="BPLR01012689">
    <property type="protein sequence ID" value="GIY55875.1"/>
    <property type="molecule type" value="Genomic_DNA"/>
</dbReference>
<protein>
    <submittedName>
        <fullName evidence="2">Uncharacterized protein</fullName>
    </submittedName>
</protein>
<accession>A0AAV4UEA9</accession>
<reference evidence="2 3" key="1">
    <citation type="submission" date="2021-06" db="EMBL/GenBank/DDBJ databases">
        <title>Caerostris extrusa draft genome.</title>
        <authorList>
            <person name="Kono N."/>
            <person name="Arakawa K."/>
        </authorList>
    </citation>
    <scope>NUCLEOTIDE SEQUENCE [LARGE SCALE GENOMIC DNA]</scope>
</reference>
<keyword evidence="1" id="KW-0812">Transmembrane</keyword>
<proteinExistence type="predicted"/>
<evidence type="ECO:0000256" key="1">
    <source>
        <dbReference type="SAM" id="Phobius"/>
    </source>
</evidence>
<sequence length="56" mass="6338">LTVFKRNAVGRRTAARFRESFCFGLLLVCSGICSCLEWMALEMRNSVKKVNGPLEK</sequence>
<dbReference type="Proteomes" id="UP001054945">
    <property type="component" value="Unassembled WGS sequence"/>
</dbReference>